<protein>
    <submittedName>
        <fullName evidence="1">Uncharacterized protein</fullName>
    </submittedName>
</protein>
<dbReference type="Proteomes" id="UP000574761">
    <property type="component" value="Unassembled WGS sequence"/>
</dbReference>
<evidence type="ECO:0000313" key="2">
    <source>
        <dbReference type="Proteomes" id="UP000574761"/>
    </source>
</evidence>
<evidence type="ECO:0000313" key="1">
    <source>
        <dbReference type="EMBL" id="MBB3975953.1"/>
    </source>
</evidence>
<reference evidence="1 2" key="1">
    <citation type="submission" date="2020-08" db="EMBL/GenBank/DDBJ databases">
        <title>Genomic Encyclopedia of Type Strains, Phase IV (KMG-IV): sequencing the most valuable type-strain genomes for metagenomic binning, comparative biology and taxonomic classification.</title>
        <authorList>
            <person name="Goeker M."/>
        </authorList>
    </citation>
    <scope>NUCLEOTIDE SEQUENCE [LARGE SCALE GENOMIC DNA]</scope>
    <source>
        <strain evidence="1 2">DSM 100211</strain>
    </source>
</reference>
<organism evidence="1 2">
    <name type="scientific">Mycoplana azooxidifex</name>
    <dbReference type="NCBI Taxonomy" id="1636188"/>
    <lineage>
        <taxon>Bacteria</taxon>
        <taxon>Pseudomonadati</taxon>
        <taxon>Pseudomonadota</taxon>
        <taxon>Alphaproteobacteria</taxon>
        <taxon>Hyphomicrobiales</taxon>
        <taxon>Rhizobiaceae</taxon>
        <taxon>Mycoplana</taxon>
    </lineage>
</organism>
<gene>
    <name evidence="1" type="ORF">GGQ64_001140</name>
</gene>
<dbReference type="EMBL" id="JACIEE010000002">
    <property type="protein sequence ID" value="MBB3975953.1"/>
    <property type="molecule type" value="Genomic_DNA"/>
</dbReference>
<dbReference type="AlphaFoldDB" id="A0A7W6D384"/>
<keyword evidence="2" id="KW-1185">Reference proteome</keyword>
<comment type="caution">
    <text evidence="1">The sequence shown here is derived from an EMBL/GenBank/DDBJ whole genome shotgun (WGS) entry which is preliminary data.</text>
</comment>
<proteinExistence type="predicted"/>
<sequence length="30" mass="3299">MSQNRNIAAAGKGNETAYKTWPTLRTSLMS</sequence>
<name>A0A7W6D384_9HYPH</name>
<accession>A0A7W6D384</accession>